<evidence type="ECO:0000313" key="1">
    <source>
        <dbReference type="EMBL" id="ABW32110.1"/>
    </source>
</evidence>
<keyword evidence="2" id="KW-1185">Reference proteome</keyword>
<dbReference type="Proteomes" id="UP000000268">
    <property type="component" value="Plasmid pREB2"/>
</dbReference>
<dbReference type="HOGENOM" id="CLU_3094372_0_0_3"/>
<dbReference type="EMBL" id="CP000839">
    <property type="protein sequence ID" value="ABW32110.1"/>
    <property type="molecule type" value="Genomic_DNA"/>
</dbReference>
<protein>
    <submittedName>
        <fullName evidence="1">Uncharacterized protein</fullName>
    </submittedName>
</protein>
<dbReference type="AlphaFoldDB" id="A8ZLT3"/>
<keyword evidence="1" id="KW-0614">Plasmid</keyword>
<dbReference type="KEGG" id="amr:AM1_B0392"/>
<geneLocation type="plasmid" evidence="1 2">
    <name>pREB2</name>
</geneLocation>
<proteinExistence type="predicted"/>
<sequence>MIYLISYKKVNSFTSLTRKFNDDQEWEHHRLYLFQNIYEEKSLANFSQNPN</sequence>
<organism evidence="1 2">
    <name type="scientific">Acaryochloris marina (strain MBIC 11017)</name>
    <dbReference type="NCBI Taxonomy" id="329726"/>
    <lineage>
        <taxon>Bacteria</taxon>
        <taxon>Bacillati</taxon>
        <taxon>Cyanobacteriota</taxon>
        <taxon>Cyanophyceae</taxon>
        <taxon>Acaryochloridales</taxon>
        <taxon>Acaryochloridaceae</taxon>
        <taxon>Acaryochloris</taxon>
    </lineage>
</organism>
<name>A8ZLT3_ACAM1</name>
<gene>
    <name evidence="1" type="ordered locus">AM1_B0392</name>
</gene>
<reference evidence="1 2" key="1">
    <citation type="journal article" date="2008" name="Proc. Natl. Acad. Sci. U.S.A.">
        <title>Niche adaptation and genome expansion in the chlorophyll d-producing cyanobacterium Acaryochloris marina.</title>
        <authorList>
            <person name="Swingley W.D."/>
            <person name="Chen M."/>
            <person name="Cheung P.C."/>
            <person name="Conrad A.L."/>
            <person name="Dejesa L.C."/>
            <person name="Hao J."/>
            <person name="Honchak B.M."/>
            <person name="Karbach L.E."/>
            <person name="Kurdoglu A."/>
            <person name="Lahiri S."/>
            <person name="Mastrian S.D."/>
            <person name="Miyashita H."/>
            <person name="Page L."/>
            <person name="Ramakrishna P."/>
            <person name="Satoh S."/>
            <person name="Sattley W.M."/>
            <person name="Shimada Y."/>
            <person name="Taylor H.L."/>
            <person name="Tomo T."/>
            <person name="Tsuchiya T."/>
            <person name="Wang Z.T."/>
            <person name="Raymond J."/>
            <person name="Mimuro M."/>
            <person name="Blankenship R.E."/>
            <person name="Touchman J.W."/>
        </authorList>
    </citation>
    <scope>NUCLEOTIDE SEQUENCE [LARGE SCALE GENOMIC DNA]</scope>
    <source>
        <strain evidence="2">MBIC 11017</strain>
        <plasmid evidence="2">Plasmid pREB2</plasmid>
    </source>
</reference>
<evidence type="ECO:0000313" key="2">
    <source>
        <dbReference type="Proteomes" id="UP000000268"/>
    </source>
</evidence>
<accession>A8ZLT3</accession>